<comment type="caution">
    <text evidence="8">The sequence shown here is derived from an EMBL/GenBank/DDBJ whole genome shotgun (WGS) entry which is preliminary data.</text>
</comment>
<dbReference type="EMBL" id="JAAAHW010000085">
    <property type="protein sequence ID" value="KAG0006620.1"/>
    <property type="molecule type" value="Genomic_DNA"/>
</dbReference>
<dbReference type="PANTHER" id="PTHR10507:SF0">
    <property type="entry name" value="CELL DIVISION CONTROL PROTEIN 45 HOMOLOG"/>
    <property type="match status" value="1"/>
</dbReference>
<dbReference type="InterPro" id="IPR003874">
    <property type="entry name" value="CDC45"/>
</dbReference>
<evidence type="ECO:0000256" key="4">
    <source>
        <dbReference type="ARBA" id="ARBA00023242"/>
    </source>
</evidence>
<dbReference type="InterPro" id="IPR001180">
    <property type="entry name" value="CNH_dom"/>
</dbReference>
<dbReference type="GO" id="GO:0000727">
    <property type="term" value="P:double-strand break repair via break-induced replication"/>
    <property type="evidence" value="ECO:0007669"/>
    <property type="project" value="TreeGrafter"/>
</dbReference>
<evidence type="ECO:0000259" key="7">
    <source>
        <dbReference type="PROSITE" id="PS50219"/>
    </source>
</evidence>
<dbReference type="Pfam" id="PF10366">
    <property type="entry name" value="Vps39_1"/>
    <property type="match status" value="1"/>
</dbReference>
<dbReference type="Pfam" id="PF02724">
    <property type="entry name" value="CDC45"/>
    <property type="match status" value="2"/>
</dbReference>
<comment type="similarity">
    <text evidence="2">Belongs to the CDC45 family.</text>
</comment>
<evidence type="ECO:0000256" key="6">
    <source>
        <dbReference type="SAM" id="MobiDB-lite"/>
    </source>
</evidence>
<dbReference type="GO" id="GO:0003682">
    <property type="term" value="F:chromatin binding"/>
    <property type="evidence" value="ECO:0007669"/>
    <property type="project" value="TreeGrafter"/>
</dbReference>
<evidence type="ECO:0000313" key="9">
    <source>
        <dbReference type="Proteomes" id="UP000749646"/>
    </source>
</evidence>
<evidence type="ECO:0000313" key="8">
    <source>
        <dbReference type="EMBL" id="KAG0006620.1"/>
    </source>
</evidence>
<feature type="compositionally biased region" description="Basic and acidic residues" evidence="6">
    <location>
        <begin position="1153"/>
        <end position="1166"/>
    </location>
</feature>
<feature type="region of interest" description="Disordered" evidence="6">
    <location>
        <begin position="1153"/>
        <end position="1203"/>
    </location>
</feature>
<name>A0A9P6MLP2_9FUNG</name>
<dbReference type="InterPro" id="IPR019452">
    <property type="entry name" value="VPS39/TGF_beta_rcpt-assoc_1"/>
</dbReference>
<proteinExistence type="inferred from homology"/>
<organism evidence="8 9">
    <name type="scientific">Modicella reniformis</name>
    <dbReference type="NCBI Taxonomy" id="1440133"/>
    <lineage>
        <taxon>Eukaryota</taxon>
        <taxon>Fungi</taxon>
        <taxon>Fungi incertae sedis</taxon>
        <taxon>Mucoromycota</taxon>
        <taxon>Mortierellomycotina</taxon>
        <taxon>Mortierellomycetes</taxon>
        <taxon>Mortierellales</taxon>
        <taxon>Mortierellaceae</taxon>
        <taxon>Modicella</taxon>
    </lineage>
</organism>
<dbReference type="OrthoDB" id="10258882at2759"/>
<dbReference type="GO" id="GO:0031261">
    <property type="term" value="C:DNA replication preinitiation complex"/>
    <property type="evidence" value="ECO:0007669"/>
    <property type="project" value="TreeGrafter"/>
</dbReference>
<dbReference type="Pfam" id="PF00780">
    <property type="entry name" value="CNH"/>
    <property type="match status" value="1"/>
</dbReference>
<dbReference type="GO" id="GO:0006270">
    <property type="term" value="P:DNA replication initiation"/>
    <property type="evidence" value="ECO:0007669"/>
    <property type="project" value="InterPro"/>
</dbReference>
<dbReference type="PANTHER" id="PTHR10507">
    <property type="entry name" value="CDC45-RELATED PROTEIN"/>
    <property type="match status" value="1"/>
</dbReference>
<dbReference type="GO" id="GO:0003688">
    <property type="term" value="F:DNA replication origin binding"/>
    <property type="evidence" value="ECO:0007669"/>
    <property type="project" value="TreeGrafter"/>
</dbReference>
<feature type="compositionally biased region" description="Acidic residues" evidence="6">
    <location>
        <begin position="1167"/>
        <end position="1194"/>
    </location>
</feature>
<evidence type="ECO:0000256" key="5">
    <source>
        <dbReference type="ARBA" id="ARBA00023306"/>
    </source>
</evidence>
<keyword evidence="4" id="KW-0539">Nucleus</keyword>
<dbReference type="PROSITE" id="PS50219">
    <property type="entry name" value="CNH"/>
    <property type="match status" value="1"/>
</dbReference>
<dbReference type="GO" id="GO:1902977">
    <property type="term" value="P:mitotic DNA replication preinitiation complex assembly"/>
    <property type="evidence" value="ECO:0007669"/>
    <property type="project" value="TreeGrafter"/>
</dbReference>
<protein>
    <recommendedName>
        <fullName evidence="7">CNH domain-containing protein</fullName>
    </recommendedName>
</protein>
<keyword evidence="9" id="KW-1185">Reference proteome</keyword>
<feature type="domain" description="CNH" evidence="7">
    <location>
        <begin position="51"/>
        <end position="330"/>
    </location>
</feature>
<gene>
    <name evidence="8" type="ORF">BGZ65_005965</name>
</gene>
<dbReference type="Proteomes" id="UP000749646">
    <property type="component" value="Unassembled WGS sequence"/>
</dbReference>
<dbReference type="GO" id="GO:0003697">
    <property type="term" value="F:single-stranded DNA binding"/>
    <property type="evidence" value="ECO:0007669"/>
    <property type="project" value="TreeGrafter"/>
</dbReference>
<evidence type="ECO:0000256" key="1">
    <source>
        <dbReference type="ARBA" id="ARBA00004123"/>
    </source>
</evidence>
<sequence>MFTTFTVQPLLRGVHLDDASVIADTSRSLLDRPSAGALPGSVQGIFNRNTKPVVESLDTFENHLYLGTSDGFLLHYMIEEQISSESELPRSRLIKRKALGVGKKVVEKITVFSKLRLAIVLCDSALSFFSLPDFSPFPPQTFPLIKGVTAFCEDASQKGLLAEDGSVQLCVTKRRTIQFFSELNLPNGALVVTRWKNVVCVADAGGFNIIDTRVGRMIPVLPVVQNTQSGSNTQVLKPVCTSITENEFLLASTTSSGQTAIGIFCTGSGDPVRGTLQWSSYPRALAVEYPYVIALLKGNIIEVHNILDQKLVQNIRFESSVEVRALMQSSGLKVWMSTLANVLALETINQDTQHRGDWSLDQEANRISIVLARVLIAGKDTVSALVTTPLVLHAESLLQRGRVEEALLLSERTTATISPENLHRERLQLELDYIYQKSGLIHLGETLFDDGFDLLRRGKMDARVVVSMFPDVKKGDPGMVSRILDQLTNHMMPMDSAVDMTHSRSGSEQGDELRNMLLKNAKDIFLQYLTRFRKEHSSRKGHAGSQSEAVDTALLGLWVDNGDSASLRQLLESNNSCIADLSEQKLKEANKHYALSIWYRTRKNYVDVNIKARLLLGELEDNSFDVGLQEMASFVSSLQDASLVEDYGWWIVEQDEVIGLKIFMPGDAKRAAMFDPDRVLARHKSTLSRSGLIAYLEYVVLQRKSESLEHHRMLGLMYVEAIAHLVTDPAVQAKHQEMVTEFSSSQERHLLGLNRNELRPIGSESSSGTFVSHLQSNAKSDLVCNYRVKLVQLLQSSTPYNPTEFLPQVEAVTQLQFEKAILLSRLGKHDECIKVLVRDVKDYQGAEIFCLNSGVFRNPRRVPKAHSLEATPKELLSDLEKRKKLLMMLLQEYLHMAQEQGGLMLTLRLLDSQSSYLDLSEVIHMLPPFWSVELLQRYLLRSLRRSYHEFKEIQVIKGLSLGENLKISEELSQLYESQGPVVITADVICHVCGTAVADDVFVRTADMKILANYSLAYKRIKNAAFDGPGTRSTVLFFVAADVDAICAFRMWATLLKSDCISYVVVPVAGMDDIRSEVKNMSSFIRSIVMLNCGGLFNLEDYIEMTEEVTIYILDSHRPVNLRNAFWNNEVIVFHEADLDKELVQEKEAIIFTEEHEYESRNGHGPDSDDDLEEGDRDEDEDEDEDGDDEDDEGDEHANYRQRRRRTGLDTEVLPEVINRKWKQSRAIIGHKEYLDIVRIYKDESERLMSSEGQALNGRTEDSGRGLSTEEGTIQCTDEYRFMMVRHWSLYESMYHSNYVASHLGIWREPGRKRLLALLAKMGFSLEQCNQVFAHMDIDLKKILKDRLESVAPEYGLNEILYTSFTRSYGYRGLVSASDVVYAVTSLLEASPEAQVALGHRSERITEVPLGAGVSSDADSGQDDSQGRISWWHTNFFRACDSLDGGGGEEDQLRQGLKSCMKMQQAVVRQAIAIIEKQVIITLSTCRVATLKDGPDLPIFWNPLTLSKLAQFLVYAIREYGSRKAGYRPIPLVVAVLKEETQTFVMAGVHGSPVIGEVIPNKFGTVFEKISYNEKIPYKQLGFDKSVIEIDRDDLEAFMKSIGRYMR</sequence>
<comment type="subcellular location">
    <subcellularLocation>
        <location evidence="1">Nucleus</location>
    </subcellularLocation>
</comment>
<evidence type="ECO:0000256" key="3">
    <source>
        <dbReference type="ARBA" id="ARBA00022705"/>
    </source>
</evidence>
<accession>A0A9P6MLP2</accession>
<evidence type="ECO:0000256" key="2">
    <source>
        <dbReference type="ARBA" id="ARBA00010727"/>
    </source>
</evidence>
<keyword evidence="5" id="KW-0131">Cell cycle</keyword>
<reference evidence="8" key="1">
    <citation type="journal article" date="2020" name="Fungal Divers.">
        <title>Resolving the Mortierellaceae phylogeny through synthesis of multi-gene phylogenetics and phylogenomics.</title>
        <authorList>
            <person name="Vandepol N."/>
            <person name="Liber J."/>
            <person name="Desiro A."/>
            <person name="Na H."/>
            <person name="Kennedy M."/>
            <person name="Barry K."/>
            <person name="Grigoriev I.V."/>
            <person name="Miller A.N."/>
            <person name="O'Donnell K."/>
            <person name="Stajich J.E."/>
            <person name="Bonito G."/>
        </authorList>
    </citation>
    <scope>NUCLEOTIDE SEQUENCE</scope>
    <source>
        <strain evidence="8">MES-2147</strain>
    </source>
</reference>
<keyword evidence="3" id="KW-0235">DNA replication</keyword>